<accession>A0ABV8B820</accession>
<dbReference type="EMBL" id="JBHRZT010000072">
    <property type="protein sequence ID" value="MFC3885995.1"/>
    <property type="molecule type" value="Genomic_DNA"/>
</dbReference>
<dbReference type="GO" id="GO:0008483">
    <property type="term" value="F:transaminase activity"/>
    <property type="evidence" value="ECO:0007669"/>
    <property type="project" value="UniProtKB-KW"/>
</dbReference>
<keyword evidence="1" id="KW-0032">Aminotransferase</keyword>
<keyword evidence="1" id="KW-0808">Transferase</keyword>
<proteinExistence type="predicted"/>
<protein>
    <submittedName>
        <fullName evidence="1">Branched-chain amino acid aminotransferase</fullName>
    </submittedName>
</protein>
<keyword evidence="2" id="KW-1185">Reference proteome</keyword>
<dbReference type="Proteomes" id="UP001595752">
    <property type="component" value="Unassembled WGS sequence"/>
</dbReference>
<gene>
    <name evidence="1" type="ORF">ACFOU2_21955</name>
</gene>
<evidence type="ECO:0000313" key="1">
    <source>
        <dbReference type="EMBL" id="MFC3885995.1"/>
    </source>
</evidence>
<name>A0ABV8B820_9BACI</name>
<comment type="caution">
    <text evidence="1">The sequence shown here is derived from an EMBL/GenBank/DDBJ whole genome shotgun (WGS) entry which is preliminary data.</text>
</comment>
<evidence type="ECO:0000313" key="2">
    <source>
        <dbReference type="Proteomes" id="UP001595752"/>
    </source>
</evidence>
<reference evidence="2" key="1">
    <citation type="journal article" date="2019" name="Int. J. Syst. Evol. Microbiol.">
        <title>The Global Catalogue of Microorganisms (GCM) 10K type strain sequencing project: providing services to taxonomists for standard genome sequencing and annotation.</title>
        <authorList>
            <consortium name="The Broad Institute Genomics Platform"/>
            <consortium name="The Broad Institute Genome Sequencing Center for Infectious Disease"/>
            <person name="Wu L."/>
            <person name="Ma J."/>
        </authorList>
    </citation>
    <scope>NUCLEOTIDE SEQUENCE [LARGE SCALE GENOMIC DNA]</scope>
    <source>
        <strain evidence="2">CCUG 61889</strain>
    </source>
</reference>
<organism evidence="1 2">
    <name type="scientific">Bacillus songklensis</name>
    <dbReference type="NCBI Taxonomy" id="1069116"/>
    <lineage>
        <taxon>Bacteria</taxon>
        <taxon>Bacillati</taxon>
        <taxon>Bacillota</taxon>
        <taxon>Bacilli</taxon>
        <taxon>Bacillales</taxon>
        <taxon>Bacillaceae</taxon>
        <taxon>Bacillus</taxon>
    </lineage>
</organism>
<sequence>MLKDRMKQHIAEVIKVKEEQQALQGENKVELAMYKEEMNYVKKYDLLSDDIKENIILVEENPISRFSDAYIERVHKESEEVIAKETPASFLTQPIQFLKQHKNEFIYLESHSFEMVKADAVSVELDDIFGFYNVMLGLKLQKKLETTLKTYLSNNLHGDELKFGLMFNQGDGLWDLNFALNYVEGFKEDMSIGEAYSLIYRFLFKLVEAAEEEQ</sequence>
<dbReference type="RefSeq" id="WP_377918366.1">
    <property type="nucleotide sequence ID" value="NZ_JBHRZT010000072.1"/>
</dbReference>